<dbReference type="Proteomes" id="UP001454036">
    <property type="component" value="Unassembled WGS sequence"/>
</dbReference>
<evidence type="ECO:0000313" key="1">
    <source>
        <dbReference type="EMBL" id="GAA0154036.1"/>
    </source>
</evidence>
<keyword evidence="2" id="KW-1185">Reference proteome</keyword>
<sequence length="87" mass="10034">MDTKLGSQERNSTLVFDISPCEKMTQFCVAQSLTFNDLLVSSLSSSTNNGIDCLEMREYELVEERFDFVVERKNFGGFEEYDAQGWR</sequence>
<comment type="caution">
    <text evidence="1">The sequence shown here is derived from an EMBL/GenBank/DDBJ whole genome shotgun (WGS) entry which is preliminary data.</text>
</comment>
<gene>
    <name evidence="1" type="ORF">LIER_12132</name>
</gene>
<protein>
    <submittedName>
        <fullName evidence="1">Uncharacterized protein</fullName>
    </submittedName>
</protein>
<accession>A0AAV3PSA5</accession>
<reference evidence="1 2" key="1">
    <citation type="submission" date="2024-01" db="EMBL/GenBank/DDBJ databases">
        <title>The complete chloroplast genome sequence of Lithospermum erythrorhizon: insights into the phylogenetic relationship among Boraginaceae species and the maternal lineages of purple gromwells.</title>
        <authorList>
            <person name="Okada T."/>
            <person name="Watanabe K."/>
        </authorList>
    </citation>
    <scope>NUCLEOTIDE SEQUENCE [LARGE SCALE GENOMIC DNA]</scope>
</reference>
<dbReference type="AlphaFoldDB" id="A0AAV3PSA5"/>
<proteinExistence type="predicted"/>
<organism evidence="1 2">
    <name type="scientific">Lithospermum erythrorhizon</name>
    <name type="common">Purple gromwell</name>
    <name type="synonym">Lithospermum officinale var. erythrorhizon</name>
    <dbReference type="NCBI Taxonomy" id="34254"/>
    <lineage>
        <taxon>Eukaryota</taxon>
        <taxon>Viridiplantae</taxon>
        <taxon>Streptophyta</taxon>
        <taxon>Embryophyta</taxon>
        <taxon>Tracheophyta</taxon>
        <taxon>Spermatophyta</taxon>
        <taxon>Magnoliopsida</taxon>
        <taxon>eudicotyledons</taxon>
        <taxon>Gunneridae</taxon>
        <taxon>Pentapetalae</taxon>
        <taxon>asterids</taxon>
        <taxon>lamiids</taxon>
        <taxon>Boraginales</taxon>
        <taxon>Boraginaceae</taxon>
        <taxon>Boraginoideae</taxon>
        <taxon>Lithospermeae</taxon>
        <taxon>Lithospermum</taxon>
    </lineage>
</organism>
<evidence type="ECO:0000313" key="2">
    <source>
        <dbReference type="Proteomes" id="UP001454036"/>
    </source>
</evidence>
<name>A0AAV3PSA5_LITER</name>
<dbReference type="EMBL" id="BAABME010002305">
    <property type="protein sequence ID" value="GAA0154036.1"/>
    <property type="molecule type" value="Genomic_DNA"/>
</dbReference>